<protein>
    <submittedName>
        <fullName evidence="1">Uncharacterized protein</fullName>
    </submittedName>
</protein>
<dbReference type="Proteomes" id="UP000314294">
    <property type="component" value="Unassembled WGS sequence"/>
</dbReference>
<dbReference type="AlphaFoldDB" id="A0A4Z2FKX0"/>
<keyword evidence="2" id="KW-1185">Reference proteome</keyword>
<evidence type="ECO:0000313" key="2">
    <source>
        <dbReference type="Proteomes" id="UP000314294"/>
    </source>
</evidence>
<proteinExistence type="predicted"/>
<dbReference type="EMBL" id="SRLO01001110">
    <property type="protein sequence ID" value="TNN41414.1"/>
    <property type="molecule type" value="Genomic_DNA"/>
</dbReference>
<name>A0A4Z2FKX0_9TELE</name>
<reference evidence="1 2" key="1">
    <citation type="submission" date="2019-03" db="EMBL/GenBank/DDBJ databases">
        <title>First draft genome of Liparis tanakae, snailfish: a comprehensive survey of snailfish specific genes.</title>
        <authorList>
            <person name="Kim W."/>
            <person name="Song I."/>
            <person name="Jeong J.-H."/>
            <person name="Kim D."/>
            <person name="Kim S."/>
            <person name="Ryu S."/>
            <person name="Song J.Y."/>
            <person name="Lee S.K."/>
        </authorList>
    </citation>
    <scope>NUCLEOTIDE SEQUENCE [LARGE SCALE GENOMIC DNA]</scope>
    <source>
        <tissue evidence="1">Muscle</tissue>
    </source>
</reference>
<sequence length="88" mass="9058">MGQKEVTLSCQSTEGDTQTLADGLTFQKKLLPAGGVAGVLTVVTTTLGAGVDPDGLSRGNHLAARRVDVAVRTWREMSDGGAVLLPGH</sequence>
<gene>
    <name evidence="1" type="ORF">EYF80_048416</name>
</gene>
<organism evidence="1 2">
    <name type="scientific">Liparis tanakae</name>
    <name type="common">Tanaka's snailfish</name>
    <dbReference type="NCBI Taxonomy" id="230148"/>
    <lineage>
        <taxon>Eukaryota</taxon>
        <taxon>Metazoa</taxon>
        <taxon>Chordata</taxon>
        <taxon>Craniata</taxon>
        <taxon>Vertebrata</taxon>
        <taxon>Euteleostomi</taxon>
        <taxon>Actinopterygii</taxon>
        <taxon>Neopterygii</taxon>
        <taxon>Teleostei</taxon>
        <taxon>Neoteleostei</taxon>
        <taxon>Acanthomorphata</taxon>
        <taxon>Eupercaria</taxon>
        <taxon>Perciformes</taxon>
        <taxon>Cottioidei</taxon>
        <taxon>Cottales</taxon>
        <taxon>Liparidae</taxon>
        <taxon>Liparis</taxon>
    </lineage>
</organism>
<comment type="caution">
    <text evidence="1">The sequence shown here is derived from an EMBL/GenBank/DDBJ whole genome shotgun (WGS) entry which is preliminary data.</text>
</comment>
<evidence type="ECO:0000313" key="1">
    <source>
        <dbReference type="EMBL" id="TNN41414.1"/>
    </source>
</evidence>
<accession>A0A4Z2FKX0</accession>